<protein>
    <submittedName>
        <fullName evidence="1">Uncharacterized protein</fullName>
    </submittedName>
</protein>
<accession>A0A0D1LMP0</accession>
<evidence type="ECO:0000313" key="1">
    <source>
        <dbReference type="EMBL" id="KIU19967.1"/>
    </source>
</evidence>
<dbReference type="Proteomes" id="UP000032289">
    <property type="component" value="Unassembled WGS sequence"/>
</dbReference>
<organism evidence="1 2">
    <name type="scientific">Weissella cibaria</name>
    <dbReference type="NCBI Taxonomy" id="137591"/>
    <lineage>
        <taxon>Bacteria</taxon>
        <taxon>Bacillati</taxon>
        <taxon>Bacillota</taxon>
        <taxon>Bacilli</taxon>
        <taxon>Lactobacillales</taxon>
        <taxon>Lactobacillaceae</taxon>
        <taxon>Weissella</taxon>
    </lineage>
</organism>
<evidence type="ECO:0000313" key="2">
    <source>
        <dbReference type="Proteomes" id="UP000032289"/>
    </source>
</evidence>
<gene>
    <name evidence="1" type="ORF">ab3b_02324</name>
</gene>
<proteinExistence type="predicted"/>
<comment type="caution">
    <text evidence="1">The sequence shown here is derived from an EMBL/GenBank/DDBJ whole genome shotgun (WGS) entry which is preliminary data.</text>
</comment>
<sequence length="99" mass="11586">MLSVDWMKNPAHANGSVIKKFLSKELSNSEDFLFLRSLSSELRIRGGQNVRQWCAWEVGYFYQNVSSNKKVLFTNYLLSNDKTNKFLDDFTFCQSLNQF</sequence>
<name>A0A0D1LMP0_9LACO</name>
<dbReference type="EMBL" id="JWHT01000069">
    <property type="protein sequence ID" value="KIU19967.1"/>
    <property type="molecule type" value="Genomic_DNA"/>
</dbReference>
<dbReference type="PATRIC" id="fig|137591.24.peg.2277"/>
<reference evidence="1 2" key="1">
    <citation type="journal article" date="2015" name="Microbiology (Mosc.)">
        <title>Genomics of the Weissella cibaria species with an examination of its metabolic traits.</title>
        <authorList>
            <person name="Lynch K.M."/>
            <person name="Lucid A."/>
            <person name="Arendt E.K."/>
            <person name="Sleator R.D."/>
            <person name="Lucey B."/>
            <person name="Coffey A."/>
        </authorList>
    </citation>
    <scope>NUCLEOTIDE SEQUENCE [LARGE SCALE GENOMIC DNA]</scope>
    <source>
        <strain evidence="1 2">AB3b</strain>
    </source>
</reference>
<dbReference type="AlphaFoldDB" id="A0A0D1LMP0"/>